<comment type="cofactor">
    <cofactor evidence="1">
        <name>Zn(2+)</name>
        <dbReference type="ChEBI" id="CHEBI:29105"/>
    </cofactor>
</comment>
<feature type="domain" description="Adenosine deaminase" evidence="6">
    <location>
        <begin position="24"/>
        <end position="350"/>
    </location>
</feature>
<dbReference type="GO" id="GO:0019239">
    <property type="term" value="F:deaminase activity"/>
    <property type="evidence" value="ECO:0007669"/>
    <property type="project" value="InterPro"/>
</dbReference>
<name>A0A239KRN9_9BACT</name>
<dbReference type="InterPro" id="IPR032466">
    <property type="entry name" value="Metal_Hydrolase"/>
</dbReference>
<comment type="similarity">
    <text evidence="2">Belongs to the metallo-dependent hydrolases superfamily. Adenosine and AMP deaminases family.</text>
</comment>
<gene>
    <name evidence="7" type="ORF">SAMN05421770_105122</name>
</gene>
<dbReference type="Pfam" id="PF00962">
    <property type="entry name" value="A_deaminase"/>
    <property type="match status" value="1"/>
</dbReference>
<evidence type="ECO:0000256" key="4">
    <source>
        <dbReference type="ARBA" id="ARBA00022801"/>
    </source>
</evidence>
<dbReference type="InterPro" id="IPR006330">
    <property type="entry name" value="Ado/ade_deaminase"/>
</dbReference>
<organism evidence="7 8">
    <name type="scientific">Granulicella rosea</name>
    <dbReference type="NCBI Taxonomy" id="474952"/>
    <lineage>
        <taxon>Bacteria</taxon>
        <taxon>Pseudomonadati</taxon>
        <taxon>Acidobacteriota</taxon>
        <taxon>Terriglobia</taxon>
        <taxon>Terriglobales</taxon>
        <taxon>Acidobacteriaceae</taxon>
        <taxon>Granulicella</taxon>
    </lineage>
</organism>
<dbReference type="OrthoDB" id="9779574at2"/>
<reference evidence="7 8" key="1">
    <citation type="submission" date="2017-06" db="EMBL/GenBank/DDBJ databases">
        <authorList>
            <person name="Kim H.J."/>
            <person name="Triplett B.A."/>
        </authorList>
    </citation>
    <scope>NUCLEOTIDE SEQUENCE [LARGE SCALE GENOMIC DNA]</scope>
    <source>
        <strain evidence="7 8">DSM 18704</strain>
    </source>
</reference>
<evidence type="ECO:0000256" key="3">
    <source>
        <dbReference type="ARBA" id="ARBA00022723"/>
    </source>
</evidence>
<dbReference type="PANTHER" id="PTHR43114">
    <property type="entry name" value="ADENINE DEAMINASE"/>
    <property type="match status" value="1"/>
</dbReference>
<evidence type="ECO:0000256" key="5">
    <source>
        <dbReference type="ARBA" id="ARBA00022833"/>
    </source>
</evidence>
<dbReference type="SUPFAM" id="SSF51556">
    <property type="entry name" value="Metallo-dependent hydrolases"/>
    <property type="match status" value="1"/>
</dbReference>
<keyword evidence="3" id="KW-0479">Metal-binding</keyword>
<keyword evidence="4" id="KW-0378">Hydrolase</keyword>
<dbReference type="RefSeq" id="WP_089409200.1">
    <property type="nucleotide sequence ID" value="NZ_FZOU01000005.1"/>
</dbReference>
<evidence type="ECO:0000256" key="1">
    <source>
        <dbReference type="ARBA" id="ARBA00001947"/>
    </source>
</evidence>
<evidence type="ECO:0000313" key="7">
    <source>
        <dbReference type="EMBL" id="SNT20189.1"/>
    </source>
</evidence>
<dbReference type="InterPro" id="IPR001365">
    <property type="entry name" value="A_deaminase_dom"/>
</dbReference>
<dbReference type="EMBL" id="FZOU01000005">
    <property type="protein sequence ID" value="SNT20189.1"/>
    <property type="molecule type" value="Genomic_DNA"/>
</dbReference>
<proteinExistence type="inferred from homology"/>
<dbReference type="AlphaFoldDB" id="A0A239KRN9"/>
<dbReference type="Gene3D" id="3.20.20.140">
    <property type="entry name" value="Metal-dependent hydrolases"/>
    <property type="match status" value="1"/>
</dbReference>
<evidence type="ECO:0000256" key="2">
    <source>
        <dbReference type="ARBA" id="ARBA00006676"/>
    </source>
</evidence>
<keyword evidence="8" id="KW-1185">Reference proteome</keyword>
<evidence type="ECO:0000259" key="6">
    <source>
        <dbReference type="Pfam" id="PF00962"/>
    </source>
</evidence>
<dbReference type="Proteomes" id="UP000198356">
    <property type="component" value="Unassembled WGS sequence"/>
</dbReference>
<dbReference type="GO" id="GO:0016814">
    <property type="term" value="F:hydrolase activity, acting on carbon-nitrogen (but not peptide) bonds, in cyclic amidines"/>
    <property type="evidence" value="ECO:0007669"/>
    <property type="project" value="UniProtKB-ARBA"/>
</dbReference>
<accession>A0A239KRN9</accession>
<keyword evidence="5" id="KW-0862">Zinc</keyword>
<evidence type="ECO:0000313" key="8">
    <source>
        <dbReference type="Proteomes" id="UP000198356"/>
    </source>
</evidence>
<sequence length="353" mass="39250">MARSNHTKTKAESIDIPAWLRGLPKAELHLHLEGTITPETLVELSARHDAEPLTLEQARALYVYEDFVHFLMAFKAVSERLRTPEDFALITHHMIRDLARQGVVHAEAYISFGILYKFKPQLTIESVMDAIEGARIAGEREFGVSLLWIIDAVRHFGVEEAARVFRTAAELQPKYPSIVGIGIGGDEARGPANDFRELYEEAKAAGLRLTAHAGESTGPVDGPASIWAALNIGAERIGHGLAAQHDAELLEVLAERQIPIELNVTSNIRTSCCAAYDDHPVREYFEAGLMVTLNSDDPPMFGSDLLNEYILVQDKFQFSLDEMREFAANSVEASFLPPPRKLKLLHEIETYGH</sequence>
<protein>
    <submittedName>
        <fullName evidence="7">Adenosine deaminase</fullName>
    </submittedName>
</protein>
<dbReference type="NCBIfam" id="TIGR01430">
    <property type="entry name" value="aden_deam"/>
    <property type="match status" value="1"/>
</dbReference>
<dbReference type="PANTHER" id="PTHR43114:SF6">
    <property type="entry name" value="ADENINE DEAMINASE"/>
    <property type="match status" value="1"/>
</dbReference>
<dbReference type="GO" id="GO:0046872">
    <property type="term" value="F:metal ion binding"/>
    <property type="evidence" value="ECO:0007669"/>
    <property type="project" value="UniProtKB-KW"/>
</dbReference>